<feature type="domain" description="DUF5698" evidence="8">
    <location>
        <begin position="30"/>
        <end position="87"/>
    </location>
</feature>
<dbReference type="NCBIfam" id="NF003191">
    <property type="entry name" value="PRK04164.1-2"/>
    <property type="match status" value="1"/>
</dbReference>
<dbReference type="PANTHER" id="PTHR40060:SF1">
    <property type="entry name" value="UPF0316 PROTEIN YEBE"/>
    <property type="match status" value="1"/>
</dbReference>
<evidence type="ECO:0000313" key="10">
    <source>
        <dbReference type="Proteomes" id="UP000189674"/>
    </source>
</evidence>
<keyword evidence="4 6" id="KW-1133">Transmembrane helix</keyword>
<name>A0A1U9NI30_9BACT</name>
<evidence type="ECO:0000256" key="5">
    <source>
        <dbReference type="ARBA" id="ARBA00023136"/>
    </source>
</evidence>
<gene>
    <name evidence="9" type="ORF">STSP2_00731</name>
</gene>
<dbReference type="CDD" id="cd16381">
    <property type="entry name" value="YitT_C_like_1"/>
    <property type="match status" value="1"/>
</dbReference>
<dbReference type="OrthoDB" id="48231at2"/>
<keyword evidence="3 6" id="KW-0812">Transmembrane</keyword>
<evidence type="ECO:0000313" key="9">
    <source>
        <dbReference type="EMBL" id="AQT67583.1"/>
    </source>
</evidence>
<keyword evidence="2 6" id="KW-1003">Cell membrane</keyword>
<proteinExistence type="inferred from homology"/>
<dbReference type="Proteomes" id="UP000189674">
    <property type="component" value="Chromosome"/>
</dbReference>
<dbReference type="EMBL" id="CP019791">
    <property type="protein sequence ID" value="AQT67583.1"/>
    <property type="molecule type" value="Genomic_DNA"/>
</dbReference>
<reference evidence="10" key="1">
    <citation type="submission" date="2017-02" db="EMBL/GenBank/DDBJ databases">
        <title>Comparative genomics and description of representatives of a novel lineage of planctomycetes thriving in anoxic sediments.</title>
        <authorList>
            <person name="Spring S."/>
            <person name="Bunk B."/>
            <person name="Sproer C."/>
        </authorList>
    </citation>
    <scope>NUCLEOTIDE SEQUENCE [LARGE SCALE GENOMIC DNA]</scope>
    <source>
        <strain evidence="10">ST-NAGAB-D1</strain>
    </source>
</reference>
<dbReference type="STRING" id="1936003.STSP2_00731"/>
<dbReference type="InterPro" id="IPR044035">
    <property type="entry name" value="DUF5698"/>
</dbReference>
<dbReference type="InterPro" id="IPR019264">
    <property type="entry name" value="DUF2179"/>
</dbReference>
<dbReference type="GO" id="GO:0005886">
    <property type="term" value="C:plasma membrane"/>
    <property type="evidence" value="ECO:0007669"/>
    <property type="project" value="UniProtKB-SubCell"/>
</dbReference>
<comment type="similarity">
    <text evidence="6">Belongs to the UPF0316 family.</text>
</comment>
<comment type="subcellular location">
    <subcellularLocation>
        <location evidence="1 6">Cell membrane</location>
        <topology evidence="1 6">Multi-pass membrane protein</topology>
    </subcellularLocation>
</comment>
<dbReference type="RefSeq" id="WP_146659901.1">
    <property type="nucleotide sequence ID" value="NZ_CP019791.1"/>
</dbReference>
<dbReference type="HAMAP" id="MF_01515">
    <property type="entry name" value="UPF0316"/>
    <property type="match status" value="1"/>
</dbReference>
<dbReference type="Pfam" id="PF10035">
    <property type="entry name" value="DUF2179"/>
    <property type="match status" value="1"/>
</dbReference>
<evidence type="ECO:0000256" key="6">
    <source>
        <dbReference type="HAMAP-Rule" id="MF_01515"/>
    </source>
</evidence>
<sequence length="192" mass="21240">MELPDTQLFNYLILPLLIAVARIFDVSIGTIRIISVSRGHKLVSAILGFFEILVWLVVINKVMTDATNVFAYIGYAGGFAAGSAIGIWMEEKLAVGNLIVRVITRSDPTALINKLRLKGYGVTKVIGHGQHGEVDLVFAVIKRSNLEEVVGIINRFNPKAFYSVEDVKVVRQGVFPQRQSHRALARPLRKGK</sequence>
<accession>A0A1U9NI30</accession>
<evidence type="ECO:0000256" key="3">
    <source>
        <dbReference type="ARBA" id="ARBA00022692"/>
    </source>
</evidence>
<dbReference type="InterPro" id="IPR022930">
    <property type="entry name" value="UPF0316"/>
</dbReference>
<feature type="domain" description="DUF2179" evidence="7">
    <location>
        <begin position="120"/>
        <end position="170"/>
    </location>
</feature>
<feature type="transmembrane region" description="Helical" evidence="6">
    <location>
        <begin position="69"/>
        <end position="89"/>
    </location>
</feature>
<dbReference type="Pfam" id="PF18955">
    <property type="entry name" value="DUF5698"/>
    <property type="match status" value="1"/>
</dbReference>
<dbReference type="KEGG" id="alus:STSP2_00731"/>
<evidence type="ECO:0000256" key="1">
    <source>
        <dbReference type="ARBA" id="ARBA00004651"/>
    </source>
</evidence>
<evidence type="ECO:0000259" key="7">
    <source>
        <dbReference type="Pfam" id="PF10035"/>
    </source>
</evidence>
<evidence type="ECO:0000256" key="2">
    <source>
        <dbReference type="ARBA" id="ARBA00022475"/>
    </source>
</evidence>
<feature type="transmembrane region" description="Helical" evidence="6">
    <location>
        <begin position="12"/>
        <end position="35"/>
    </location>
</feature>
<organism evidence="9 10">
    <name type="scientific">Anaerohalosphaera lusitana</name>
    <dbReference type="NCBI Taxonomy" id="1936003"/>
    <lineage>
        <taxon>Bacteria</taxon>
        <taxon>Pseudomonadati</taxon>
        <taxon>Planctomycetota</taxon>
        <taxon>Phycisphaerae</taxon>
        <taxon>Sedimentisphaerales</taxon>
        <taxon>Anaerohalosphaeraceae</taxon>
        <taxon>Anaerohalosphaera</taxon>
    </lineage>
</organism>
<protein>
    <recommendedName>
        <fullName evidence="6">UPF0316 protein STSP2_00731</fullName>
    </recommendedName>
</protein>
<dbReference type="PANTHER" id="PTHR40060">
    <property type="entry name" value="UPF0316 PROTEIN YEBE"/>
    <property type="match status" value="1"/>
</dbReference>
<evidence type="ECO:0000256" key="4">
    <source>
        <dbReference type="ARBA" id="ARBA00022989"/>
    </source>
</evidence>
<keyword evidence="10" id="KW-1185">Reference proteome</keyword>
<evidence type="ECO:0000259" key="8">
    <source>
        <dbReference type="Pfam" id="PF18955"/>
    </source>
</evidence>
<dbReference type="AlphaFoldDB" id="A0A1U9NI30"/>
<keyword evidence="5 6" id="KW-0472">Membrane</keyword>
<feature type="transmembrane region" description="Helical" evidence="6">
    <location>
        <begin position="42"/>
        <end position="63"/>
    </location>
</feature>